<evidence type="ECO:0000256" key="2">
    <source>
        <dbReference type="PROSITE-ProRule" id="PRU00708"/>
    </source>
</evidence>
<dbReference type="InterPro" id="IPR051222">
    <property type="entry name" value="PPR/CCM1_RNA-binding"/>
</dbReference>
<feature type="repeat" description="PPR" evidence="2">
    <location>
        <begin position="75"/>
        <end position="109"/>
    </location>
</feature>
<evidence type="ECO:0008006" key="5">
    <source>
        <dbReference type="Google" id="ProtNLM"/>
    </source>
</evidence>
<protein>
    <recommendedName>
        <fullName evidence="5">Pentatricopeptide repeat-containing protein, chloroplastic</fullName>
    </recommendedName>
</protein>
<evidence type="ECO:0000256" key="1">
    <source>
        <dbReference type="ARBA" id="ARBA00022737"/>
    </source>
</evidence>
<dbReference type="InterPro" id="IPR011990">
    <property type="entry name" value="TPR-like_helical_dom_sf"/>
</dbReference>
<keyword evidence="4" id="KW-1185">Reference proteome</keyword>
<reference evidence="3 4" key="1">
    <citation type="submission" date="2024-02" db="EMBL/GenBank/DDBJ databases">
        <authorList>
            <person name="Chen Y."/>
            <person name="Shah S."/>
            <person name="Dougan E. K."/>
            <person name="Thang M."/>
            <person name="Chan C."/>
        </authorList>
    </citation>
    <scope>NUCLEOTIDE SEQUENCE [LARGE SCALE GENOMIC DNA]</scope>
</reference>
<evidence type="ECO:0000313" key="4">
    <source>
        <dbReference type="Proteomes" id="UP001642484"/>
    </source>
</evidence>
<dbReference type="Pfam" id="PF01535">
    <property type="entry name" value="PPR"/>
    <property type="match status" value="1"/>
</dbReference>
<dbReference type="NCBIfam" id="TIGR00756">
    <property type="entry name" value="PPR"/>
    <property type="match status" value="1"/>
</dbReference>
<dbReference type="EMBL" id="CAXAMN010015557">
    <property type="protein sequence ID" value="CAK9046006.1"/>
    <property type="molecule type" value="Genomic_DNA"/>
</dbReference>
<comment type="caution">
    <text evidence="3">The sequence shown here is derived from an EMBL/GenBank/DDBJ whole genome shotgun (WGS) entry which is preliminary data.</text>
</comment>
<accession>A0ABP0M3H0</accession>
<keyword evidence="1" id="KW-0677">Repeat</keyword>
<dbReference type="PANTHER" id="PTHR47942">
    <property type="entry name" value="TETRATRICOPEPTIDE REPEAT (TPR)-LIKE SUPERFAMILY PROTEIN-RELATED"/>
    <property type="match status" value="1"/>
</dbReference>
<proteinExistence type="predicted"/>
<dbReference type="PROSITE" id="PS51375">
    <property type="entry name" value="PPR"/>
    <property type="match status" value="1"/>
</dbReference>
<name>A0ABP0M3H0_9DINO</name>
<organism evidence="3 4">
    <name type="scientific">Durusdinium trenchii</name>
    <dbReference type="NCBI Taxonomy" id="1381693"/>
    <lineage>
        <taxon>Eukaryota</taxon>
        <taxon>Sar</taxon>
        <taxon>Alveolata</taxon>
        <taxon>Dinophyceae</taxon>
        <taxon>Suessiales</taxon>
        <taxon>Symbiodiniaceae</taxon>
        <taxon>Durusdinium</taxon>
    </lineage>
</organism>
<dbReference type="Gene3D" id="1.25.40.10">
    <property type="entry name" value="Tetratricopeptide repeat domain"/>
    <property type="match status" value="2"/>
</dbReference>
<dbReference type="InterPro" id="IPR002885">
    <property type="entry name" value="PPR_rpt"/>
</dbReference>
<gene>
    <name evidence="3" type="ORF">CCMP2556_LOCUS23942</name>
</gene>
<dbReference type="Proteomes" id="UP001642484">
    <property type="component" value="Unassembled WGS sequence"/>
</dbReference>
<sequence>MPRSKSAQTWSFNQSLGRQRLPWFESLDLLRQAQKSSLSPDQVSYLIVTRGERRAKGAVAASLLEDASTRAIEANVAFSSSVVDCLARDTSWEEALDLIEDMKRQGPQPTDFAFSAMMRGLGPEHWEDALLTLQEMPCQWDAVSVGATVASCVEAWEWATMIATQRRYDLRPNAITCSSLIHTYESASRWEAAMIVVERTLGNVVALAAALSTLEKQITRWKEALGLLNSHHRRRTQLNIVACSAAISACAAGKASSWHAAIGSQFWLFEGLRPSSLQPNLVTFGGCLTALQQMAQWERSLRTSDTFSRDVPAYGAQVAACAMSRSWVEVLWLLKDLKKHKLEKDAWMQQWTVYALGSDKGQACGGVEMLSAYQAEQMLRATQRTPVTKRDDGGHGTLCKC</sequence>
<dbReference type="PANTHER" id="PTHR47942:SF63">
    <property type="entry name" value="PENTATRICOPEPTIDE REPEAT-CONTAINING PROTEIN"/>
    <property type="match status" value="1"/>
</dbReference>
<evidence type="ECO:0000313" key="3">
    <source>
        <dbReference type="EMBL" id="CAK9046006.1"/>
    </source>
</evidence>